<evidence type="ECO:0000313" key="4">
    <source>
        <dbReference type="Proteomes" id="UP001201701"/>
    </source>
</evidence>
<dbReference type="RefSeq" id="WP_239364369.1">
    <property type="nucleotide sequence ID" value="NZ_JAKREW010000007.1"/>
</dbReference>
<organism evidence="3 4">
    <name type="scientific">Mesorhizobium retamae</name>
    <dbReference type="NCBI Taxonomy" id="2912854"/>
    <lineage>
        <taxon>Bacteria</taxon>
        <taxon>Pseudomonadati</taxon>
        <taxon>Pseudomonadota</taxon>
        <taxon>Alphaproteobacteria</taxon>
        <taxon>Hyphomicrobiales</taxon>
        <taxon>Phyllobacteriaceae</taxon>
        <taxon>Mesorhizobium</taxon>
    </lineage>
</organism>
<dbReference type="EMBL" id="JAKREW010000007">
    <property type="protein sequence ID" value="MCG7505381.1"/>
    <property type="molecule type" value="Genomic_DNA"/>
</dbReference>
<dbReference type="Pfam" id="PF00378">
    <property type="entry name" value="ECH_1"/>
    <property type="match status" value="1"/>
</dbReference>
<dbReference type="Proteomes" id="UP001201701">
    <property type="component" value="Unassembled WGS sequence"/>
</dbReference>
<keyword evidence="4" id="KW-1185">Reference proteome</keyword>
<comment type="caution">
    <text evidence="3">The sequence shown here is derived from an EMBL/GenBank/DDBJ whole genome shotgun (WGS) entry which is preliminary data.</text>
</comment>
<dbReference type="PANTHER" id="PTHR11941">
    <property type="entry name" value="ENOYL-COA HYDRATASE-RELATED"/>
    <property type="match status" value="1"/>
</dbReference>
<accession>A0ABS9QD89</accession>
<dbReference type="InterPro" id="IPR029045">
    <property type="entry name" value="ClpP/crotonase-like_dom_sf"/>
</dbReference>
<gene>
    <name evidence="3" type="ORF">L4923_10185</name>
</gene>
<dbReference type="InterPro" id="IPR018376">
    <property type="entry name" value="Enoyl-CoA_hyd/isom_CS"/>
</dbReference>
<proteinExistence type="inferred from homology"/>
<sequence length="239" mass="25379">MAVITIDRQERRNALDNEALENLIRTFDELRLREVSVVVLTGAGEKAFSAGSDLKAVASYSKLEAAYHSHLFQKCAQTIDEFPAATIAAIEGYCLGGGLEIALACDYRISSSSSIFGFPEILLNAIPSGGGTIRAPRAMGLARARELLMFGNKIDAHQAYDRHMVSTLVEPGTAASKAIEFGGDYAAKVDPYVVGLLKRALMAGADNGVGSGQIVALLADMAATQTDAFSSGIKDFKKQ</sequence>
<dbReference type="Gene3D" id="3.90.226.10">
    <property type="entry name" value="2-enoyl-CoA Hydratase, Chain A, domain 1"/>
    <property type="match status" value="1"/>
</dbReference>
<name>A0ABS9QD89_9HYPH</name>
<protein>
    <submittedName>
        <fullName evidence="3">Enoyl-CoA hydratase/isomerase family protein</fullName>
    </submittedName>
</protein>
<dbReference type="InterPro" id="IPR001753">
    <property type="entry name" value="Enoyl-CoA_hydra/iso"/>
</dbReference>
<evidence type="ECO:0000256" key="1">
    <source>
        <dbReference type="ARBA" id="ARBA00005254"/>
    </source>
</evidence>
<evidence type="ECO:0000313" key="3">
    <source>
        <dbReference type="EMBL" id="MCG7505381.1"/>
    </source>
</evidence>
<reference evidence="3 4" key="1">
    <citation type="submission" date="2022-02" db="EMBL/GenBank/DDBJ databases">
        <title>Draft genome sequence of Mezorhizobium retamae strain IRAMC:0171 isolated from Retama raetam nodules.</title>
        <authorList>
            <person name="Bengaied R."/>
            <person name="Sbissi I."/>
            <person name="Huber K."/>
            <person name="Ghodbane F."/>
            <person name="Nouioui I."/>
            <person name="Tarhouni M."/>
            <person name="Gtari M."/>
        </authorList>
    </citation>
    <scope>NUCLEOTIDE SEQUENCE [LARGE SCALE GENOMIC DNA]</scope>
    <source>
        <strain evidence="3 4">IRAMC:0171</strain>
    </source>
</reference>
<dbReference type="PROSITE" id="PS00166">
    <property type="entry name" value="ENOYL_COA_HYDRATASE"/>
    <property type="match status" value="1"/>
</dbReference>
<dbReference type="SUPFAM" id="SSF52096">
    <property type="entry name" value="ClpP/crotonase"/>
    <property type="match status" value="1"/>
</dbReference>
<comment type="similarity">
    <text evidence="1 2">Belongs to the enoyl-CoA hydratase/isomerase family.</text>
</comment>
<dbReference type="PANTHER" id="PTHR11941:SF54">
    <property type="entry name" value="ENOYL-COA HYDRATASE, MITOCHONDRIAL"/>
    <property type="match status" value="1"/>
</dbReference>
<dbReference type="CDD" id="cd06558">
    <property type="entry name" value="crotonase-like"/>
    <property type="match status" value="1"/>
</dbReference>
<evidence type="ECO:0000256" key="2">
    <source>
        <dbReference type="RuleBase" id="RU003707"/>
    </source>
</evidence>